<proteinExistence type="predicted"/>
<dbReference type="EMBL" id="JASFZW010000013">
    <property type="protein sequence ID" value="KAK2075757.1"/>
    <property type="molecule type" value="Genomic_DNA"/>
</dbReference>
<protein>
    <submittedName>
        <fullName evidence="1">Uncharacterized protein</fullName>
    </submittedName>
</protein>
<dbReference type="SUPFAM" id="SSF48371">
    <property type="entry name" value="ARM repeat"/>
    <property type="match status" value="1"/>
</dbReference>
<dbReference type="Gene3D" id="1.25.10.10">
    <property type="entry name" value="Leucine-rich Repeat Variant"/>
    <property type="match status" value="1"/>
</dbReference>
<dbReference type="AlphaFoldDB" id="A0AAD9IGB7"/>
<keyword evidence="2" id="KW-1185">Reference proteome</keyword>
<evidence type="ECO:0000313" key="1">
    <source>
        <dbReference type="EMBL" id="KAK2075757.1"/>
    </source>
</evidence>
<dbReference type="InterPro" id="IPR016024">
    <property type="entry name" value="ARM-type_fold"/>
</dbReference>
<accession>A0AAD9IGB7</accession>
<dbReference type="Proteomes" id="UP001255856">
    <property type="component" value="Unassembled WGS sequence"/>
</dbReference>
<evidence type="ECO:0000313" key="2">
    <source>
        <dbReference type="Proteomes" id="UP001255856"/>
    </source>
</evidence>
<organism evidence="1 2">
    <name type="scientific">Prototheca wickerhamii</name>
    <dbReference type="NCBI Taxonomy" id="3111"/>
    <lineage>
        <taxon>Eukaryota</taxon>
        <taxon>Viridiplantae</taxon>
        <taxon>Chlorophyta</taxon>
        <taxon>core chlorophytes</taxon>
        <taxon>Trebouxiophyceae</taxon>
        <taxon>Chlorellales</taxon>
        <taxon>Chlorellaceae</taxon>
        <taxon>Prototheca</taxon>
    </lineage>
</organism>
<name>A0AAD9IGB7_PROWI</name>
<comment type="caution">
    <text evidence="1">The sequence shown here is derived from an EMBL/GenBank/DDBJ whole genome shotgun (WGS) entry which is preliminary data.</text>
</comment>
<gene>
    <name evidence="1" type="ORF">QBZ16_001498</name>
</gene>
<dbReference type="InterPro" id="IPR011989">
    <property type="entry name" value="ARM-like"/>
</dbReference>
<reference evidence="1" key="1">
    <citation type="submission" date="2021-01" db="EMBL/GenBank/DDBJ databases">
        <authorList>
            <person name="Eckstrom K.M.E."/>
        </authorList>
    </citation>
    <scope>NUCLEOTIDE SEQUENCE</scope>
    <source>
        <strain evidence="1">UVCC 0001</strain>
    </source>
</reference>
<sequence length="483" mass="47751">MRKFLQGVLGPGRGLLRARAGPQAAARVGAARFRELNVAPSSGAAPASRWSAVIGCGAIALAILPSAAAALGEAPPPDVDAEDLKRLAADLAAGSSSDREAAVSQASRLAQHPSLRAALLAAGCLDPLVALVARDEVDARVRVIALTSLADLLQLAEAREAAAGNAPLLRAVADCLAGAPAWLEGPGEGSLGRSAAARALRALLGSRRGLEAACARDGAAAALLARAAAAARESAEEGATFASLSAVPSTVEAFNSLARAVQALTGSDQGVAFFVGGPAAAEHLRARAGAGALAAAACTAERHARQVARAGGFRALVAALAAAADAQARCFACAAVSKVAEFRGEAAEALATEPGLAPALLAAAAPEQVARAGAVLQSVADAAADRLGVARAVPGAATVLSQQSDADGTGAELESAVDSVVRRGVQRCALKALLAASKSPQLAPCLARAGAVAILGAELEAGGYSGELESLARETVRNLASVR</sequence>